<evidence type="ECO:0000313" key="3">
    <source>
        <dbReference type="Proteomes" id="UP000494165"/>
    </source>
</evidence>
<protein>
    <recommendedName>
        <fullName evidence="1">C2H2-type domain-containing protein</fullName>
    </recommendedName>
</protein>
<name>A0A8S1DH28_9INSE</name>
<accession>A0A8S1DH28</accession>
<feature type="domain" description="C2H2-type" evidence="1">
    <location>
        <begin position="319"/>
        <end position="344"/>
    </location>
</feature>
<evidence type="ECO:0000313" key="2">
    <source>
        <dbReference type="EMBL" id="CAB3379981.1"/>
    </source>
</evidence>
<feature type="domain" description="C2H2-type" evidence="1">
    <location>
        <begin position="236"/>
        <end position="258"/>
    </location>
</feature>
<organism evidence="2 3">
    <name type="scientific">Cloeon dipterum</name>
    <dbReference type="NCBI Taxonomy" id="197152"/>
    <lineage>
        <taxon>Eukaryota</taxon>
        <taxon>Metazoa</taxon>
        <taxon>Ecdysozoa</taxon>
        <taxon>Arthropoda</taxon>
        <taxon>Hexapoda</taxon>
        <taxon>Insecta</taxon>
        <taxon>Pterygota</taxon>
        <taxon>Palaeoptera</taxon>
        <taxon>Ephemeroptera</taxon>
        <taxon>Pisciforma</taxon>
        <taxon>Baetidae</taxon>
        <taxon>Cloeon</taxon>
    </lineage>
</organism>
<reference evidence="2 3" key="1">
    <citation type="submission" date="2020-04" db="EMBL/GenBank/DDBJ databases">
        <authorList>
            <person name="Alioto T."/>
            <person name="Alioto T."/>
            <person name="Gomez Garrido J."/>
        </authorList>
    </citation>
    <scope>NUCLEOTIDE SEQUENCE [LARGE SCALE GENOMIC DNA]</scope>
</reference>
<sequence length="350" mass="39959">MPQYCTCNYENPNLLEHNLVCPNPNCKLLKRVALQSQHNHGPVQEALPLNQHYGYPNHPGFRTSVPVPPIFTRPGMFQVPQVPAVAQNFNPLAPPPPPRPRCERLLYVEPVHPQVPSLMFGQIHQQMNRPAARPEREAFQNPPPGFGFSAPIISANYRFNASRCSWCKLTFGVLPFETLALHDDRADVCKLCLVRTQMTVERIFRRIEFDERANHFGSILCFSERATVLGYTNDMVQCNHCPKEVPRLELVRHVLDFHHGGAFYRCPHNCENFFRSDQMVQHSEQCVRQCVICVANGNLKAAAPQNLVHHIKAVHWQYAVCGITGCNSAYKDPGRMFNHMVENHVWRSVV</sequence>
<gene>
    <name evidence="2" type="ORF">CLODIP_2_CD09108</name>
</gene>
<dbReference type="InterPro" id="IPR013087">
    <property type="entry name" value="Znf_C2H2_type"/>
</dbReference>
<feature type="domain" description="C2H2-type" evidence="1">
    <location>
        <begin position="288"/>
        <end position="315"/>
    </location>
</feature>
<dbReference type="Proteomes" id="UP000494165">
    <property type="component" value="Unassembled WGS sequence"/>
</dbReference>
<comment type="caution">
    <text evidence="2">The sequence shown here is derived from an EMBL/GenBank/DDBJ whole genome shotgun (WGS) entry which is preliminary data.</text>
</comment>
<dbReference type="AlphaFoldDB" id="A0A8S1DH28"/>
<dbReference type="SMART" id="SM00355">
    <property type="entry name" value="ZnF_C2H2"/>
    <property type="match status" value="3"/>
</dbReference>
<dbReference type="EMBL" id="CADEPI010000198">
    <property type="protein sequence ID" value="CAB3379981.1"/>
    <property type="molecule type" value="Genomic_DNA"/>
</dbReference>
<evidence type="ECO:0000259" key="1">
    <source>
        <dbReference type="SMART" id="SM00355"/>
    </source>
</evidence>
<proteinExistence type="predicted"/>
<keyword evidence="3" id="KW-1185">Reference proteome</keyword>